<feature type="domain" description="DUF2470" evidence="1">
    <location>
        <begin position="161"/>
        <end position="229"/>
    </location>
</feature>
<evidence type="ECO:0000259" key="1">
    <source>
        <dbReference type="Pfam" id="PF10615"/>
    </source>
</evidence>
<reference evidence="3 4" key="2">
    <citation type="journal article" date="2017" name="Int. J. Syst. Evol. Microbiol.">
        <title>Pseudomonas furukawaii sp. nov., a polychlorinated biphenyl-degrading bacterium isolated from biphenyl-contaminated soil in Japan.</title>
        <authorList>
            <person name="Kimura N."/>
            <person name="Watanabe T."/>
            <person name="Suenaga H."/>
            <person name="Fujihara H."/>
            <person name="Futagami T."/>
            <person name="Goto M."/>
            <person name="Hanada S."/>
            <person name="Hirose J."/>
        </authorList>
    </citation>
    <scope>NUCLEOTIDE SEQUENCE [LARGE SCALE GENOMIC DNA]</scope>
    <source>
        <strain evidence="4">DSM 10086 / NBRC 110670 / KF707</strain>
    </source>
</reference>
<name>A0AAD1FHI0_METFU</name>
<dbReference type="KEGG" id="pfuw:KF707C_46910"/>
<dbReference type="InterPro" id="IPR019595">
    <property type="entry name" value="DUF2470"/>
</dbReference>
<organism evidence="3 4">
    <name type="scientific">Metapseudomonas furukawaii</name>
    <name type="common">Pseudomonas furukawaii</name>
    <dbReference type="NCBI Taxonomy" id="1149133"/>
    <lineage>
        <taxon>Bacteria</taxon>
        <taxon>Pseudomonadati</taxon>
        <taxon>Pseudomonadota</taxon>
        <taxon>Gammaproteobacteria</taxon>
        <taxon>Pseudomonadales</taxon>
        <taxon>Pseudomonadaceae</taxon>
        <taxon>Metapseudomonas</taxon>
    </lineage>
</organism>
<evidence type="ECO:0000313" key="3">
    <source>
        <dbReference type="EMBL" id="BAU76379.1"/>
    </source>
</evidence>
<dbReference type="EMBL" id="AP014862">
    <property type="protein sequence ID" value="BAU76379.1"/>
    <property type="molecule type" value="Genomic_DNA"/>
</dbReference>
<dbReference type="PANTHER" id="PTHR13343:SF17">
    <property type="entry name" value="CELLULAR REPRESSOR OF E1A-STIMULATED GENES, ISOFORM A"/>
    <property type="match status" value="1"/>
</dbReference>
<dbReference type="Pfam" id="PF10615">
    <property type="entry name" value="DUF2470"/>
    <property type="match status" value="1"/>
</dbReference>
<dbReference type="AlphaFoldDB" id="A0AAD1FHI0"/>
<dbReference type="GO" id="GO:0005737">
    <property type="term" value="C:cytoplasm"/>
    <property type="evidence" value="ECO:0007669"/>
    <property type="project" value="UniProtKB-ARBA"/>
</dbReference>
<evidence type="ECO:0000259" key="2">
    <source>
        <dbReference type="Pfam" id="PF13883"/>
    </source>
</evidence>
<sequence length="243" mass="26421">MSVKAAKHAREMLLKEYQGVLSTHSKAMPGFPFGSVVPYCLDAAGRPLILISRIAQHTHNLQKDPRCSLLVGERGAQDVQAAGRLTLLAEARPISEPAEVEAAAGRYYRYFPQAVDYHRTHDFDFWCLEPVRARFIGGFGAIHWVDEPLLANPFAGEAELGMLEHMNSDHANALAHYVALAGLPAEPAPQMVGIDAEGFHLRIGQALHWLPFPTSCNNPGAVRQALVSLARAQAWPTGGESAA</sequence>
<dbReference type="Proteomes" id="UP000218554">
    <property type="component" value="Chromosome"/>
</dbReference>
<dbReference type="RefSeq" id="WP_003455855.1">
    <property type="nucleotide sequence ID" value="NZ_AJMR01000225.1"/>
</dbReference>
<reference evidence="4" key="1">
    <citation type="submission" date="2015-05" db="EMBL/GenBank/DDBJ databases">
        <title>Draft genome sequencing of a biphenyl-degrading bacterium, Pseudomonas balearica KF707 (=NBRC110670).</title>
        <authorList>
            <person name="Kimura N."/>
            <person name="Hirose J."/>
            <person name="Watanabe T."/>
            <person name="Suenaga H."/>
            <person name="Fujihara H."/>
            <person name="Noguchi M."/>
            <person name="Hashimoto M."/>
            <person name="Shimodaira J."/>
            <person name="Tsuchikane K."/>
            <person name="Hosoyama A."/>
            <person name="Yamazoe A."/>
            <person name="Fujita N."/>
            <person name="Furukawa K."/>
        </authorList>
    </citation>
    <scope>NUCLEOTIDE SEQUENCE [LARGE SCALE GENOMIC DNA]</scope>
    <source>
        <strain evidence="4">DSM 10086 / NBRC 110670 / KF707</strain>
    </source>
</reference>
<dbReference type="Gene3D" id="3.20.180.10">
    <property type="entry name" value="PNP-oxidase-like"/>
    <property type="match status" value="1"/>
</dbReference>
<dbReference type="SUPFAM" id="SSF50475">
    <property type="entry name" value="FMN-binding split barrel"/>
    <property type="match status" value="1"/>
</dbReference>
<keyword evidence="4" id="KW-1185">Reference proteome</keyword>
<dbReference type="InterPro" id="IPR055343">
    <property type="entry name" value="CREG_beta-barrel"/>
</dbReference>
<evidence type="ECO:0000313" key="4">
    <source>
        <dbReference type="Proteomes" id="UP000218554"/>
    </source>
</evidence>
<dbReference type="PANTHER" id="PTHR13343">
    <property type="entry name" value="CREG1 PROTEIN"/>
    <property type="match status" value="1"/>
</dbReference>
<proteinExistence type="predicted"/>
<protein>
    <submittedName>
        <fullName evidence="3">Heme iron utilization protein</fullName>
    </submittedName>
</protein>
<dbReference type="Pfam" id="PF13883">
    <property type="entry name" value="CREG_beta-barrel"/>
    <property type="match status" value="1"/>
</dbReference>
<feature type="domain" description="CREG-like beta-barrel" evidence="2">
    <location>
        <begin position="4"/>
        <end position="146"/>
    </location>
</feature>
<gene>
    <name evidence="3" type="ORF">KF707C_46910</name>
</gene>
<dbReference type="InterPro" id="IPR037119">
    <property type="entry name" value="Haem_oxidase_HugZ-like_sf"/>
</dbReference>
<accession>A0AAD1FHI0</accession>
<dbReference type="InterPro" id="IPR012349">
    <property type="entry name" value="Split_barrel_FMN-bd"/>
</dbReference>
<dbReference type="Gene3D" id="2.30.110.10">
    <property type="entry name" value="Electron Transport, Fmn-binding Protein, Chain A"/>
    <property type="match status" value="1"/>
</dbReference>